<dbReference type="PANTHER" id="PTHR10003">
    <property type="entry name" value="SUPEROXIDE DISMUTASE CU-ZN -RELATED"/>
    <property type="match status" value="1"/>
</dbReference>
<organism evidence="3 4">
    <name type="scientific">Isoalcanivorax pacificus W11-5</name>
    <dbReference type="NCBI Taxonomy" id="391936"/>
    <lineage>
        <taxon>Bacteria</taxon>
        <taxon>Pseudomonadati</taxon>
        <taxon>Pseudomonadota</taxon>
        <taxon>Gammaproteobacteria</taxon>
        <taxon>Oceanospirillales</taxon>
        <taxon>Alcanivoracaceae</taxon>
        <taxon>Isoalcanivorax</taxon>
    </lineage>
</organism>
<comment type="similarity">
    <text evidence="1">Belongs to the Cu-Zn superoxide dismutase family.</text>
</comment>
<dbReference type="GO" id="GO:0006801">
    <property type="term" value="P:superoxide metabolic process"/>
    <property type="evidence" value="ECO:0007669"/>
    <property type="project" value="InterPro"/>
</dbReference>
<dbReference type="Proteomes" id="UP000006764">
    <property type="component" value="Chromosome"/>
</dbReference>
<feature type="domain" description="Superoxide dismutase copper/zinc binding" evidence="2">
    <location>
        <begin position="14"/>
        <end position="150"/>
    </location>
</feature>
<sequence length="151" mass="15338">MHYVSEQGVGKEAGRIAITETGHGVVFTPNLSGLPESSAGLHGFHIHVHGDCGPTGPDGETGPALAAGGHYDPDDAGRHGSPWGNGHLGDLPPLFVDATGRATQPVLAPRLTQVATLRGRALVVHAGGDNHADQPQALGGGGTRMLCGVIR</sequence>
<dbReference type="Gene3D" id="2.60.40.200">
    <property type="entry name" value="Superoxide dismutase, copper/zinc binding domain"/>
    <property type="match status" value="1"/>
</dbReference>
<evidence type="ECO:0000313" key="4">
    <source>
        <dbReference type="Proteomes" id="UP000006764"/>
    </source>
</evidence>
<dbReference type="SUPFAM" id="SSF49329">
    <property type="entry name" value="Cu,Zn superoxide dismutase-like"/>
    <property type="match status" value="1"/>
</dbReference>
<dbReference type="NCBIfam" id="NF007628">
    <property type="entry name" value="PRK10290.1"/>
    <property type="match status" value="1"/>
</dbReference>
<name>A0A0B4XRH4_9GAMM</name>
<accession>A0A0B4XRH4</accession>
<reference evidence="3 4" key="1">
    <citation type="journal article" date="2012" name="J. Bacteriol.">
        <title>Genome sequence of an alkane-degrading bacterium, Alcanivorax pacificus type strain W11-5, isolated from deep sea sediment.</title>
        <authorList>
            <person name="Lai Q."/>
            <person name="Shao Z."/>
        </authorList>
    </citation>
    <scope>NUCLEOTIDE SEQUENCE [LARGE SCALE GENOMIC DNA]</scope>
    <source>
        <strain evidence="3 4">W11-5</strain>
    </source>
</reference>
<evidence type="ECO:0000256" key="1">
    <source>
        <dbReference type="ARBA" id="ARBA00010457"/>
    </source>
</evidence>
<dbReference type="InterPro" id="IPR001424">
    <property type="entry name" value="SOD_Cu_Zn_dom"/>
</dbReference>
<dbReference type="InterPro" id="IPR024134">
    <property type="entry name" value="SOD_Cu/Zn_/chaperone"/>
</dbReference>
<dbReference type="AlphaFoldDB" id="A0A0B4XRH4"/>
<dbReference type="HOGENOM" id="CLU_056632_7_1_6"/>
<protein>
    <submittedName>
        <fullName evidence="3">CU-Zn Superoxide dismutase</fullName>
    </submittedName>
</protein>
<proteinExistence type="inferred from homology"/>
<keyword evidence="4" id="KW-1185">Reference proteome</keyword>
<dbReference type="InterPro" id="IPR036423">
    <property type="entry name" value="SOD-like_Cu/Zn_dom_sf"/>
</dbReference>
<dbReference type="Pfam" id="PF00080">
    <property type="entry name" value="Sod_Cu"/>
    <property type="match status" value="1"/>
</dbReference>
<evidence type="ECO:0000259" key="2">
    <source>
        <dbReference type="Pfam" id="PF00080"/>
    </source>
</evidence>
<dbReference type="KEGG" id="apac:S7S_14840"/>
<dbReference type="GO" id="GO:0005507">
    <property type="term" value="F:copper ion binding"/>
    <property type="evidence" value="ECO:0007669"/>
    <property type="project" value="InterPro"/>
</dbReference>
<dbReference type="EMBL" id="CP004387">
    <property type="protein sequence ID" value="AJD49380.1"/>
    <property type="molecule type" value="Genomic_DNA"/>
</dbReference>
<gene>
    <name evidence="3" type="ORF">S7S_14840</name>
</gene>
<dbReference type="PROSITE" id="PS00087">
    <property type="entry name" value="SOD_CU_ZN_1"/>
    <property type="match status" value="1"/>
</dbReference>
<evidence type="ECO:0000313" key="3">
    <source>
        <dbReference type="EMBL" id="AJD49380.1"/>
    </source>
</evidence>
<dbReference type="InterPro" id="IPR018152">
    <property type="entry name" value="SOD_Cu/Zn_BS"/>
</dbReference>
<dbReference type="STRING" id="391936.S7S_14840"/>